<comment type="subcellular location">
    <subcellularLocation>
        <location evidence="1">Secreted</location>
    </subcellularLocation>
</comment>
<evidence type="ECO:0000256" key="1">
    <source>
        <dbReference type="ARBA" id="ARBA00004613"/>
    </source>
</evidence>
<keyword evidence="2" id="KW-0964">Secreted</keyword>
<keyword evidence="7" id="KW-0624">Polysaccharide degradation</keyword>
<dbReference type="OrthoDB" id="9801763at2"/>
<reference evidence="8 9" key="1">
    <citation type="submission" date="2018-05" db="EMBL/GenBank/DDBJ databases">
        <title>Salinimonas sp. HMF8227 Genome sequencing and assembly.</title>
        <authorList>
            <person name="Kang H."/>
            <person name="Kang J."/>
            <person name="Cha I."/>
            <person name="Kim H."/>
            <person name="Joh K."/>
        </authorList>
    </citation>
    <scope>NUCLEOTIDE SEQUENCE [LARGE SCALE GENOMIC DNA]</scope>
    <source>
        <strain evidence="8 9">HMF8227</strain>
    </source>
</reference>
<evidence type="ECO:0000256" key="6">
    <source>
        <dbReference type="ARBA" id="ARBA00023277"/>
    </source>
</evidence>
<protein>
    <recommendedName>
        <fullName evidence="10">Phospholipase/carboxylesterase/thioesterase domain-containing protein</fullName>
    </recommendedName>
</protein>
<dbReference type="SUPFAM" id="SSF53474">
    <property type="entry name" value="alpha/beta-Hydrolases"/>
    <property type="match status" value="1"/>
</dbReference>
<evidence type="ECO:0000256" key="4">
    <source>
        <dbReference type="ARBA" id="ARBA00022729"/>
    </source>
</evidence>
<keyword evidence="3" id="KW-0858">Xylan degradation</keyword>
<organism evidence="8 9">
    <name type="scientific">Saliniradius amylolyticus</name>
    <dbReference type="NCBI Taxonomy" id="2183582"/>
    <lineage>
        <taxon>Bacteria</taxon>
        <taxon>Pseudomonadati</taxon>
        <taxon>Pseudomonadota</taxon>
        <taxon>Gammaproteobacteria</taxon>
        <taxon>Alteromonadales</taxon>
        <taxon>Alteromonadaceae</taxon>
        <taxon>Saliniradius</taxon>
    </lineage>
</organism>
<dbReference type="PANTHER" id="PTHR38050:SF2">
    <property type="entry name" value="FERULOYL ESTERASE C-RELATED"/>
    <property type="match status" value="1"/>
</dbReference>
<dbReference type="GO" id="GO:0030600">
    <property type="term" value="F:feruloyl esterase activity"/>
    <property type="evidence" value="ECO:0007669"/>
    <property type="project" value="InterPro"/>
</dbReference>
<evidence type="ECO:0000256" key="3">
    <source>
        <dbReference type="ARBA" id="ARBA00022651"/>
    </source>
</evidence>
<dbReference type="EMBL" id="CP029347">
    <property type="protein sequence ID" value="AWL13002.1"/>
    <property type="molecule type" value="Genomic_DNA"/>
</dbReference>
<keyword evidence="5" id="KW-0378">Hydrolase</keyword>
<sequence length="317" mass="35296">MKYSISRLILIILVFLAEVKSPDAVERQPDLESYAYSKFMAINETLTIHVSGEPRRYHLSVPEGMGFPEAILFDFHGSGSDPRQHLKISNMQQVAVSLNALLVVPEAARPFLSGGYTWNVPSSPKYSDDVQMVQQIIAQLNSRYRLPELPIFATGFSGGARMASMLACKMSEQIAAVALVAGIRQPELDGDSCDALGTPSILSFHSLDDPINPYTLDAKAKTPPYWQYGVKEAVKAWVKRYECVAKPRVKNFAESVKVLTYNDCRNQTAVISYLLSEGGHTWPGSQFPFPHYLGKVNTDIDGSKLIETFFRERLVLL</sequence>
<gene>
    <name evidence="8" type="ORF">HMF8227_02550</name>
</gene>
<dbReference type="GO" id="GO:0005576">
    <property type="term" value="C:extracellular region"/>
    <property type="evidence" value="ECO:0007669"/>
    <property type="project" value="UniProtKB-SubCell"/>
</dbReference>
<evidence type="ECO:0000256" key="7">
    <source>
        <dbReference type="ARBA" id="ARBA00023326"/>
    </source>
</evidence>
<dbReference type="RefSeq" id="WP_109340525.1">
    <property type="nucleotide sequence ID" value="NZ_CP029347.1"/>
</dbReference>
<evidence type="ECO:0000313" key="8">
    <source>
        <dbReference type="EMBL" id="AWL13002.1"/>
    </source>
</evidence>
<accession>A0A2S2E644</accession>
<dbReference type="KEGG" id="salh:HMF8227_02550"/>
<proteinExistence type="predicted"/>
<keyword evidence="4" id="KW-0732">Signal</keyword>
<keyword evidence="6" id="KW-0119">Carbohydrate metabolism</keyword>
<evidence type="ECO:0008006" key="10">
    <source>
        <dbReference type="Google" id="ProtNLM"/>
    </source>
</evidence>
<keyword evidence="9" id="KW-1185">Reference proteome</keyword>
<evidence type="ECO:0000256" key="5">
    <source>
        <dbReference type="ARBA" id="ARBA00022801"/>
    </source>
</evidence>
<dbReference type="Gene3D" id="3.40.50.1820">
    <property type="entry name" value="alpha/beta hydrolase"/>
    <property type="match status" value="1"/>
</dbReference>
<dbReference type="InterPro" id="IPR043595">
    <property type="entry name" value="FaeB/C/D"/>
</dbReference>
<dbReference type="Proteomes" id="UP000245728">
    <property type="component" value="Chromosome"/>
</dbReference>
<dbReference type="AlphaFoldDB" id="A0A2S2E644"/>
<dbReference type="GO" id="GO:0045493">
    <property type="term" value="P:xylan catabolic process"/>
    <property type="evidence" value="ECO:0007669"/>
    <property type="project" value="UniProtKB-KW"/>
</dbReference>
<dbReference type="PANTHER" id="PTHR38050">
    <property type="match status" value="1"/>
</dbReference>
<evidence type="ECO:0000313" key="9">
    <source>
        <dbReference type="Proteomes" id="UP000245728"/>
    </source>
</evidence>
<dbReference type="InterPro" id="IPR029058">
    <property type="entry name" value="AB_hydrolase_fold"/>
</dbReference>
<name>A0A2S2E644_9ALTE</name>
<evidence type="ECO:0000256" key="2">
    <source>
        <dbReference type="ARBA" id="ARBA00022525"/>
    </source>
</evidence>